<dbReference type="GeneID" id="68842185"/>
<dbReference type="STRING" id="1108595.BKX93_13310"/>
<proteinExistence type="predicted"/>
<dbReference type="KEGG" id="cvc:BKX93_13310"/>
<reference evidence="1 2" key="1">
    <citation type="submission" date="2016-10" db="EMBL/GenBank/DDBJ databases">
        <title>Chromobacterium muskegensis sp. nov., an insecticidal bacterium isolated from Sphagnum bogs.</title>
        <authorList>
            <person name="Sparks M.E."/>
            <person name="Blackburn M.B."/>
            <person name="Gundersen-Rindal D.E."/>
            <person name="Mitchell A."/>
            <person name="Farrar R."/>
            <person name="Kuhar D."/>
        </authorList>
    </citation>
    <scope>NUCLEOTIDE SEQUENCE [LARGE SCALE GENOMIC DNA]</scope>
    <source>
        <strain evidence="1 2">21-1</strain>
    </source>
</reference>
<dbReference type="EMBL" id="CP017707">
    <property type="protein sequence ID" value="AOZ50874.1"/>
    <property type="molecule type" value="Genomic_DNA"/>
</dbReference>
<organism evidence="1 2">
    <name type="scientific">Chromobacterium vaccinii</name>
    <dbReference type="NCBI Taxonomy" id="1108595"/>
    <lineage>
        <taxon>Bacteria</taxon>
        <taxon>Pseudomonadati</taxon>
        <taxon>Pseudomonadota</taxon>
        <taxon>Betaproteobacteria</taxon>
        <taxon>Neisseriales</taxon>
        <taxon>Chromobacteriaceae</taxon>
        <taxon>Chromobacterium</taxon>
    </lineage>
</organism>
<gene>
    <name evidence="1" type="ORF">BKX93_13310</name>
</gene>
<evidence type="ECO:0000313" key="1">
    <source>
        <dbReference type="EMBL" id="AOZ50874.1"/>
    </source>
</evidence>
<name>A0A1D9LI33_9NEIS</name>
<evidence type="ECO:0000313" key="2">
    <source>
        <dbReference type="Proteomes" id="UP000178776"/>
    </source>
</evidence>
<evidence type="ECO:0008006" key="3">
    <source>
        <dbReference type="Google" id="ProtNLM"/>
    </source>
</evidence>
<dbReference type="AlphaFoldDB" id="A0A1D9LI33"/>
<sequence>MPLNANSAGLLAGKFTIPPGVPAGVKRVEFVGAGGSRGEAVFVGQGELQTELRRQITRITETRWQVDPLAQTFTLNADTQLGGIELWFTAKGASPVAVQIRETTTGVPSRSVLAEAHLQSADIVLSGPTRIQFAAPVNLQGSVEYALVVLCDDADAALAIAELGKWDNSASRWVTSQPYQVGVLLSSSNASSWTAHQDRDMAFRLLAASYAVTARTVDLGKIDVKNATDLMLLSLSDSPSAAARVEYSLGLPDGSAVQVADGQPVRLPAPLSGQVGVSARLLGTESASPVLFPGTQLVSGQIAQSADYVSRAIPAGVNARVRVVFDALIPAGASVTAAASGIDDGDVFQAVAYQGSKPLGDGWMEMTHELASISEAMLRVKLTLSGNSAARPRVRNLRVIVL</sequence>
<dbReference type="Proteomes" id="UP000178776">
    <property type="component" value="Chromosome"/>
</dbReference>
<accession>A0A1D9LI33</accession>
<protein>
    <recommendedName>
        <fullName evidence="3">Virulence-associated protein</fullName>
    </recommendedName>
</protein>
<dbReference type="RefSeq" id="WP_046168393.1">
    <property type="nucleotide sequence ID" value="NZ_CP017707.1"/>
</dbReference>